<proteinExistence type="predicted"/>
<evidence type="ECO:0000313" key="1">
    <source>
        <dbReference type="EMBL" id="JAD57150.1"/>
    </source>
</evidence>
<name>A0A0A9B7J5_ARUDO</name>
<sequence length="38" mass="4246">MSTHALYINVSRQNVDVVIKSSVIDGNWIVGDLNLCDR</sequence>
<dbReference type="AlphaFoldDB" id="A0A0A9B7J5"/>
<organism evidence="1">
    <name type="scientific">Arundo donax</name>
    <name type="common">Giant reed</name>
    <name type="synonym">Donax arundinaceus</name>
    <dbReference type="NCBI Taxonomy" id="35708"/>
    <lineage>
        <taxon>Eukaryota</taxon>
        <taxon>Viridiplantae</taxon>
        <taxon>Streptophyta</taxon>
        <taxon>Embryophyta</taxon>
        <taxon>Tracheophyta</taxon>
        <taxon>Spermatophyta</taxon>
        <taxon>Magnoliopsida</taxon>
        <taxon>Liliopsida</taxon>
        <taxon>Poales</taxon>
        <taxon>Poaceae</taxon>
        <taxon>PACMAD clade</taxon>
        <taxon>Arundinoideae</taxon>
        <taxon>Arundineae</taxon>
        <taxon>Arundo</taxon>
    </lineage>
</organism>
<protein>
    <submittedName>
        <fullName evidence="1">Uncharacterized protein</fullName>
    </submittedName>
</protein>
<reference evidence="1" key="2">
    <citation type="journal article" date="2015" name="Data Brief">
        <title>Shoot transcriptome of the giant reed, Arundo donax.</title>
        <authorList>
            <person name="Barrero R.A."/>
            <person name="Guerrero F.D."/>
            <person name="Moolhuijzen P."/>
            <person name="Goolsby J.A."/>
            <person name="Tidwell J."/>
            <person name="Bellgard S.E."/>
            <person name="Bellgard M.I."/>
        </authorList>
    </citation>
    <scope>NUCLEOTIDE SEQUENCE</scope>
    <source>
        <tissue evidence="1">Shoot tissue taken approximately 20 cm above the soil surface</tissue>
    </source>
</reference>
<accession>A0A0A9B7J5</accession>
<dbReference type="EMBL" id="GBRH01240745">
    <property type="protein sequence ID" value="JAD57150.1"/>
    <property type="molecule type" value="Transcribed_RNA"/>
</dbReference>
<reference evidence="1" key="1">
    <citation type="submission" date="2014-09" db="EMBL/GenBank/DDBJ databases">
        <authorList>
            <person name="Magalhaes I.L.F."/>
            <person name="Oliveira U."/>
            <person name="Santos F.R."/>
            <person name="Vidigal T.H.D.A."/>
            <person name="Brescovit A.D."/>
            <person name="Santos A.J."/>
        </authorList>
    </citation>
    <scope>NUCLEOTIDE SEQUENCE</scope>
    <source>
        <tissue evidence="1">Shoot tissue taken approximately 20 cm above the soil surface</tissue>
    </source>
</reference>